<name>X0J5G2_FUSOX</name>
<reference evidence="1" key="1">
    <citation type="submission" date="2011-11" db="EMBL/GenBank/DDBJ databases">
        <title>The Genome Sequence of Fusarium oxysporum PHW808.</title>
        <authorList>
            <consortium name="The Broad Institute Genome Sequencing Platform"/>
            <person name="Ma L.-J."/>
            <person name="Gale L.R."/>
            <person name="Schwartz D.C."/>
            <person name="Zhou S."/>
            <person name="Corby-Kistler H."/>
            <person name="Young S.K."/>
            <person name="Zeng Q."/>
            <person name="Gargeya S."/>
            <person name="Fitzgerald M."/>
            <person name="Haas B."/>
            <person name="Abouelleil A."/>
            <person name="Alvarado L."/>
            <person name="Arachchi H.M."/>
            <person name="Berlin A."/>
            <person name="Brown A."/>
            <person name="Chapman S.B."/>
            <person name="Chen Z."/>
            <person name="Dunbar C."/>
            <person name="Freedman E."/>
            <person name="Gearin G."/>
            <person name="Goldberg J."/>
            <person name="Griggs A."/>
            <person name="Gujja S."/>
            <person name="Heiman D."/>
            <person name="Howarth C."/>
            <person name="Larson L."/>
            <person name="Lui A."/>
            <person name="MacDonald P.J.P."/>
            <person name="Montmayeur A."/>
            <person name="Murphy C."/>
            <person name="Neiman D."/>
            <person name="Pearson M."/>
            <person name="Priest M."/>
            <person name="Roberts A."/>
            <person name="Saif S."/>
            <person name="Shea T."/>
            <person name="Shenoy N."/>
            <person name="Sisk P."/>
            <person name="Stolte C."/>
            <person name="Sykes S."/>
            <person name="Wortman J."/>
            <person name="Nusbaum C."/>
            <person name="Birren B."/>
        </authorList>
    </citation>
    <scope>NUCLEOTIDE SEQUENCE [LARGE SCALE GENOMIC DNA]</scope>
    <source>
        <strain evidence="1">54008</strain>
    </source>
</reference>
<dbReference type="Proteomes" id="UP000030676">
    <property type="component" value="Unassembled WGS sequence"/>
</dbReference>
<organism evidence="1">
    <name type="scientific">Fusarium oxysporum f. sp. conglutinans race 2 54008</name>
    <dbReference type="NCBI Taxonomy" id="1089457"/>
    <lineage>
        <taxon>Eukaryota</taxon>
        <taxon>Fungi</taxon>
        <taxon>Dikarya</taxon>
        <taxon>Ascomycota</taxon>
        <taxon>Pezizomycotina</taxon>
        <taxon>Sordariomycetes</taxon>
        <taxon>Hypocreomycetidae</taxon>
        <taxon>Hypocreales</taxon>
        <taxon>Nectriaceae</taxon>
        <taxon>Fusarium</taxon>
        <taxon>Fusarium oxysporum species complex</taxon>
    </lineage>
</organism>
<accession>X0J5G2</accession>
<dbReference type="EMBL" id="JH658829">
    <property type="protein sequence ID" value="EXL80404.1"/>
    <property type="molecule type" value="Genomic_DNA"/>
</dbReference>
<gene>
    <name evidence="1" type="ORF">FOPG_06036</name>
</gene>
<sequence>MVKRQIAPAITPGLAVGGYSPSCCLAFHRVKDLLNLVNITLFAIFSWRNRQAEDRVA</sequence>
<dbReference type="HOGENOM" id="CLU_2996579_0_0_1"/>
<evidence type="ECO:0000313" key="1">
    <source>
        <dbReference type="EMBL" id="EXL80404.1"/>
    </source>
</evidence>
<reference evidence="1" key="2">
    <citation type="submission" date="2012-05" db="EMBL/GenBank/DDBJ databases">
        <title>The Genome Annotation of Fusarium oxysporum PHW808.</title>
        <authorList>
            <consortium name="The Broad Institute Genomics Platform"/>
            <person name="Ma L.-J."/>
            <person name="Corby-Kistler H."/>
            <person name="Broz K."/>
            <person name="Gale L.R."/>
            <person name="Jonkers W."/>
            <person name="O'Donnell K."/>
            <person name="Ploetz R."/>
            <person name="Steinberg C."/>
            <person name="Schwartz D.C."/>
            <person name="VanEtten H."/>
            <person name="Zhou S."/>
            <person name="Young S.K."/>
            <person name="Zeng Q."/>
            <person name="Gargeya S."/>
            <person name="Fitzgerald M."/>
            <person name="Abouelleil A."/>
            <person name="Alvarado L."/>
            <person name="Chapman S.B."/>
            <person name="Gainer-Dewar J."/>
            <person name="Goldberg J."/>
            <person name="Griggs A."/>
            <person name="Gujja S."/>
            <person name="Hansen M."/>
            <person name="Howarth C."/>
            <person name="Imamovic A."/>
            <person name="Ireland A."/>
            <person name="Larimer J."/>
            <person name="McCowan C."/>
            <person name="Murphy C."/>
            <person name="Pearson M."/>
            <person name="Poon T.W."/>
            <person name="Priest M."/>
            <person name="Roberts A."/>
            <person name="Saif S."/>
            <person name="Shea T."/>
            <person name="Sykes S."/>
            <person name="Wortman J."/>
            <person name="Nusbaum C."/>
            <person name="Birren B."/>
        </authorList>
    </citation>
    <scope>NUCLEOTIDE SEQUENCE</scope>
    <source>
        <strain evidence="1">54008</strain>
    </source>
</reference>
<dbReference type="AlphaFoldDB" id="X0J5G2"/>
<protein>
    <submittedName>
        <fullName evidence="1">Uncharacterized protein</fullName>
    </submittedName>
</protein>
<proteinExistence type="predicted"/>